<dbReference type="Proteomes" id="UP001190926">
    <property type="component" value="Unassembled WGS sequence"/>
</dbReference>
<accession>A0AAD4IZN7</accession>
<dbReference type="Pfam" id="PF23121">
    <property type="entry name" value="SPOC_AIPP2"/>
    <property type="match status" value="1"/>
</dbReference>
<organism evidence="7 8">
    <name type="scientific">Perilla frutescens var. hirtella</name>
    <name type="common">Perilla citriodora</name>
    <name type="synonym">Perilla setoyensis</name>
    <dbReference type="NCBI Taxonomy" id="608512"/>
    <lineage>
        <taxon>Eukaryota</taxon>
        <taxon>Viridiplantae</taxon>
        <taxon>Streptophyta</taxon>
        <taxon>Embryophyta</taxon>
        <taxon>Tracheophyta</taxon>
        <taxon>Spermatophyta</taxon>
        <taxon>Magnoliopsida</taxon>
        <taxon>eudicotyledons</taxon>
        <taxon>Gunneridae</taxon>
        <taxon>Pentapetalae</taxon>
        <taxon>asterids</taxon>
        <taxon>lamiids</taxon>
        <taxon>Lamiales</taxon>
        <taxon>Lamiaceae</taxon>
        <taxon>Nepetoideae</taxon>
        <taxon>Elsholtzieae</taxon>
        <taxon>Perilla</taxon>
    </lineage>
</organism>
<evidence type="ECO:0000313" key="8">
    <source>
        <dbReference type="Proteomes" id="UP001190926"/>
    </source>
</evidence>
<dbReference type="InterPro" id="IPR049914">
    <property type="entry name" value="PHD1-3/5-6"/>
</dbReference>
<proteinExistence type="predicted"/>
<evidence type="ECO:0000256" key="4">
    <source>
        <dbReference type="ARBA" id="ARBA00023015"/>
    </source>
</evidence>
<feature type="domain" description="AIPP2-like SPOC-like" evidence="6">
    <location>
        <begin position="1"/>
        <end position="84"/>
    </location>
</feature>
<keyword evidence="5" id="KW-0804">Transcription</keyword>
<evidence type="ECO:0000256" key="5">
    <source>
        <dbReference type="ARBA" id="ARBA00023163"/>
    </source>
</evidence>
<dbReference type="PANTHER" id="PTHR33304:SF18">
    <property type="entry name" value="CHROMATIN REGULATOR PHD FAMILY-RELATED"/>
    <property type="match status" value="1"/>
</dbReference>
<dbReference type="GO" id="GO:0034244">
    <property type="term" value="P:negative regulation of transcription elongation by RNA polymerase II"/>
    <property type="evidence" value="ECO:0007669"/>
    <property type="project" value="InterPro"/>
</dbReference>
<keyword evidence="4" id="KW-0805">Transcription regulation</keyword>
<reference evidence="7 8" key="1">
    <citation type="journal article" date="2021" name="Nat. Commun.">
        <title>Incipient diploidization of the medicinal plant Perilla within 10,000 years.</title>
        <authorList>
            <person name="Zhang Y."/>
            <person name="Shen Q."/>
            <person name="Leng L."/>
            <person name="Zhang D."/>
            <person name="Chen S."/>
            <person name="Shi Y."/>
            <person name="Ning Z."/>
            <person name="Chen S."/>
        </authorList>
    </citation>
    <scope>NUCLEOTIDE SEQUENCE [LARGE SCALE GENOMIC DNA]</scope>
    <source>
        <strain evidence="8">cv. PC099</strain>
    </source>
</reference>
<keyword evidence="3" id="KW-0862">Zinc</keyword>
<evidence type="ECO:0000256" key="2">
    <source>
        <dbReference type="ARBA" id="ARBA00022771"/>
    </source>
</evidence>
<dbReference type="GO" id="GO:0008270">
    <property type="term" value="F:zinc ion binding"/>
    <property type="evidence" value="ECO:0007669"/>
    <property type="project" value="UniProtKB-KW"/>
</dbReference>
<keyword evidence="2" id="KW-0863">Zinc-finger</keyword>
<dbReference type="GO" id="GO:0140566">
    <property type="term" value="F:histone reader activity"/>
    <property type="evidence" value="ECO:0007669"/>
    <property type="project" value="InterPro"/>
</dbReference>
<dbReference type="AlphaFoldDB" id="A0AAD4IZN7"/>
<evidence type="ECO:0000313" key="7">
    <source>
        <dbReference type="EMBL" id="KAH6824085.1"/>
    </source>
</evidence>
<keyword evidence="1" id="KW-0479">Metal-binding</keyword>
<dbReference type="EMBL" id="SDAM02000517">
    <property type="protein sequence ID" value="KAH6824085.1"/>
    <property type="molecule type" value="Genomic_DNA"/>
</dbReference>
<keyword evidence="8" id="KW-1185">Reference proteome</keyword>
<evidence type="ECO:0000256" key="1">
    <source>
        <dbReference type="ARBA" id="ARBA00022723"/>
    </source>
</evidence>
<dbReference type="PANTHER" id="PTHR33304">
    <property type="match status" value="1"/>
</dbReference>
<gene>
    <name evidence="7" type="ORF">C2S53_004051</name>
</gene>
<comment type="caution">
    <text evidence="7">The sequence shown here is derived from an EMBL/GenBank/DDBJ whole genome shotgun (WGS) entry which is preliminary data.</text>
</comment>
<evidence type="ECO:0000259" key="6">
    <source>
        <dbReference type="Pfam" id="PF23121"/>
    </source>
</evidence>
<dbReference type="InterPro" id="IPR056280">
    <property type="entry name" value="AIPP2-like_SPOC"/>
</dbReference>
<evidence type="ECO:0000256" key="3">
    <source>
        <dbReference type="ARBA" id="ARBA00022833"/>
    </source>
</evidence>
<sequence>MCPKSDIWPKSFQTAEPNDDNIALYFFPSKISEQVFEQLVGEMIHEELAFRAIVQDAELLIFTSTELPLLYWTFRSKYYLWGVFRGNQPSPSNALSSKGEVAEIPKM</sequence>
<protein>
    <submittedName>
        <fullName evidence="7">RING/FYVE/PHD zinc finger superfamily protein</fullName>
    </submittedName>
</protein>
<name>A0AAD4IZN7_PERFH</name>